<dbReference type="Gene3D" id="3.30.365.10">
    <property type="entry name" value="Aldehyde oxidase/xanthine dehydrogenase, molybdopterin binding domain"/>
    <property type="match status" value="4"/>
</dbReference>
<dbReference type="AlphaFoldDB" id="A0A6N8TIK5"/>
<evidence type="ECO:0000313" key="3">
    <source>
        <dbReference type="Proteomes" id="UP000440304"/>
    </source>
</evidence>
<sequence length="774" mass="83632">MNVTTPVEKRDFKEKSDFKIVGKSVKREDVVEKVTGEAEYTGDVKLPGMLHGKIKRAAIAHARIKSIDVSKALAYPGVKAVLTHENVPRVLHYGSPHPRSASCTKDQYILDNKVRFWGEGVAAVAAISEEIADEALDLIEVEYEALPAVFEPEDAALPGAPLIHDVGPGGNLVLDPVRVNRGDVEAGFAEADFILEGTFSGGRPHPAYMEPNVCIADWDGTNKLTFWTSTQTAFMVRGILAEVLGLPLTKVRVLVDHMGGGFGAKQDCFQHEFLCALLAKETRRPVKMEFTRHETFVAGRARHPCRIWLKQGFKNDGTLVARDMKLVYDSGAYGSHGPGVTIVGTNAATSLYRCENVRLEGRCLYTNTPINGAFRGYGVVQSYYALDIQMDEAAERLGMDPAELKLKNVVREGDIAPSGHPILGHGLEICLQHGLDVVDWKKLRGRDRTPDSKRPHIRKGWGIGCEMHGSSAYPGIKEQGNATVKVNEDGTVTLLTGAAGLGTGAHTALAQIVAEELGVRFEDVGTIHGDTDVVPWDIGAFASHTTYLVGTAAKMAATKVRAEVLDRAAMKLQVKAEELDLSEGKVFVSAEPGRFMTVAEAMGPSRGIPAANIVANGTYEPTKSYSFAVHFTEVDVDTETGIVEVKRVVPVHDIGKVIHPIAAQGQIEGGIQQGIGHTLTEDYVIDKKTGRSLNAGLVDYKMPLSMDMPDIETIILEAAPDPGGPWGAKGVGEDPIIAIGPSISNAIYDAIGVRFHHYPITPEDVLKALREKGQ</sequence>
<dbReference type="EMBL" id="WUML01000009">
    <property type="protein sequence ID" value="MXO01058.1"/>
    <property type="molecule type" value="Genomic_DNA"/>
</dbReference>
<evidence type="ECO:0000313" key="2">
    <source>
        <dbReference type="EMBL" id="MXO01058.1"/>
    </source>
</evidence>
<dbReference type="SMART" id="SM01008">
    <property type="entry name" value="Ald_Xan_dh_C"/>
    <property type="match status" value="1"/>
</dbReference>
<organism evidence="2 3">
    <name type="scientific">Shinella zoogloeoides</name>
    <name type="common">Crabtreella saccharophila</name>
    <dbReference type="NCBI Taxonomy" id="352475"/>
    <lineage>
        <taxon>Bacteria</taxon>
        <taxon>Pseudomonadati</taxon>
        <taxon>Pseudomonadota</taxon>
        <taxon>Alphaproteobacteria</taxon>
        <taxon>Hyphomicrobiales</taxon>
        <taxon>Rhizobiaceae</taxon>
        <taxon>Shinella</taxon>
    </lineage>
</organism>
<dbReference type="Pfam" id="PF02738">
    <property type="entry name" value="MoCoBD_1"/>
    <property type="match status" value="1"/>
</dbReference>
<dbReference type="PANTHER" id="PTHR11908">
    <property type="entry name" value="XANTHINE DEHYDROGENASE"/>
    <property type="match status" value="1"/>
</dbReference>
<name>A0A6N8TIK5_SHIZO</name>
<dbReference type="InterPro" id="IPR008274">
    <property type="entry name" value="AldOxase/xan_DH_MoCoBD1"/>
</dbReference>
<proteinExistence type="predicted"/>
<dbReference type="InterPro" id="IPR037165">
    <property type="entry name" value="AldOxase/xan_DH_Mopterin-bd_sf"/>
</dbReference>
<dbReference type="Pfam" id="PF01315">
    <property type="entry name" value="Ald_Xan_dh_C"/>
    <property type="match status" value="1"/>
</dbReference>
<dbReference type="GO" id="GO:0016491">
    <property type="term" value="F:oxidoreductase activity"/>
    <property type="evidence" value="ECO:0007669"/>
    <property type="project" value="InterPro"/>
</dbReference>
<dbReference type="OrthoDB" id="9758509at2"/>
<dbReference type="PANTHER" id="PTHR11908:SF157">
    <property type="entry name" value="XANTHINE DEHYDROGENASE SUBUNIT D-RELATED"/>
    <property type="match status" value="1"/>
</dbReference>
<evidence type="ECO:0000259" key="1">
    <source>
        <dbReference type="SMART" id="SM01008"/>
    </source>
</evidence>
<dbReference type="SUPFAM" id="SSF56003">
    <property type="entry name" value="Molybdenum cofactor-binding domain"/>
    <property type="match status" value="1"/>
</dbReference>
<feature type="domain" description="Aldehyde oxidase/xanthine dehydrogenase a/b hammerhead" evidence="1">
    <location>
        <begin position="35"/>
        <end position="147"/>
    </location>
</feature>
<dbReference type="GO" id="GO:0005506">
    <property type="term" value="F:iron ion binding"/>
    <property type="evidence" value="ECO:0007669"/>
    <property type="project" value="InterPro"/>
</dbReference>
<dbReference type="InterPro" id="IPR046867">
    <property type="entry name" value="AldOxase/xan_DH_MoCoBD2"/>
</dbReference>
<comment type="caution">
    <text evidence="2">The sequence shown here is derived from an EMBL/GenBank/DDBJ whole genome shotgun (WGS) entry which is preliminary data.</text>
</comment>
<dbReference type="RefSeq" id="WP_160786446.1">
    <property type="nucleotide sequence ID" value="NZ_CP086612.1"/>
</dbReference>
<dbReference type="InterPro" id="IPR036856">
    <property type="entry name" value="Ald_Oxase/Xan_DH_a/b_sf"/>
</dbReference>
<dbReference type="Proteomes" id="UP000440304">
    <property type="component" value="Unassembled WGS sequence"/>
</dbReference>
<reference evidence="2 3" key="1">
    <citation type="submission" date="2019-12" db="EMBL/GenBank/DDBJ databases">
        <title>Shinella granuli gen. nov., sp. nov., and proposal of the reclassification of Zoogloea ramigera ATCC 19623 as Shinella zoogloeoides sp. nov.</title>
        <authorList>
            <person name="Gao J."/>
        </authorList>
    </citation>
    <scope>NUCLEOTIDE SEQUENCE [LARGE SCALE GENOMIC DNA]</scope>
    <source>
        <strain evidence="2 3">DSM 287</strain>
    </source>
</reference>
<protein>
    <submittedName>
        <fullName evidence="2">Molybdopterin-dependent oxidoreductase</fullName>
    </submittedName>
</protein>
<dbReference type="InterPro" id="IPR016208">
    <property type="entry name" value="Ald_Oxase/xanthine_DH-like"/>
</dbReference>
<dbReference type="Gene3D" id="3.90.1170.50">
    <property type="entry name" value="Aldehyde oxidase/xanthine dehydrogenase, a/b hammerhead"/>
    <property type="match status" value="1"/>
</dbReference>
<gene>
    <name evidence="2" type="ORF">GR156_12140</name>
</gene>
<dbReference type="SUPFAM" id="SSF54665">
    <property type="entry name" value="CO dehydrogenase molybdoprotein N-domain-like"/>
    <property type="match status" value="1"/>
</dbReference>
<dbReference type="Pfam" id="PF20256">
    <property type="entry name" value="MoCoBD_2"/>
    <property type="match status" value="1"/>
</dbReference>
<dbReference type="InterPro" id="IPR000674">
    <property type="entry name" value="Ald_Oxase/Xan_DH_a/b"/>
</dbReference>
<accession>A0A6N8TIK5</accession>